<dbReference type="PATRIC" id="fig|1225564.3.peg.5664"/>
<dbReference type="Proteomes" id="UP000035489">
    <property type="component" value="Unassembled WGS sequence"/>
</dbReference>
<evidence type="ECO:0008006" key="3">
    <source>
        <dbReference type="Google" id="ProtNLM"/>
    </source>
</evidence>
<dbReference type="InterPro" id="IPR053716">
    <property type="entry name" value="Flag_assembly_chemotaxis_eff"/>
</dbReference>
<evidence type="ECO:0000313" key="2">
    <source>
        <dbReference type="Proteomes" id="UP000035489"/>
    </source>
</evidence>
<keyword evidence="2" id="KW-1185">Reference proteome</keyword>
<dbReference type="AlphaFoldDB" id="A0A0H1R7P2"/>
<dbReference type="OrthoDB" id="9807337at2"/>
<protein>
    <recommendedName>
        <fullName evidence="3">Type III secretion protein</fullName>
    </recommendedName>
</protein>
<dbReference type="Gene3D" id="1.10.287.1700">
    <property type="match status" value="1"/>
</dbReference>
<accession>A0A0H1R7P2</accession>
<dbReference type="EMBL" id="LCYG01000058">
    <property type="protein sequence ID" value="KLK91188.1"/>
    <property type="molecule type" value="Genomic_DNA"/>
</dbReference>
<comment type="caution">
    <text evidence="1">The sequence shown here is derived from an EMBL/GenBank/DDBJ whole genome shotgun (WGS) entry which is preliminary data.</text>
</comment>
<gene>
    <name evidence="1" type="ORF">AA309_21555</name>
</gene>
<reference evidence="1 2" key="1">
    <citation type="submission" date="2015-05" db="EMBL/GenBank/DDBJ databases">
        <title>Draft genome sequence of Microvirga vignae strain BR3299, a novel nitrogen fixing bacteria isolated from Brazil semi-aired region.</title>
        <authorList>
            <person name="Zilli J.E."/>
            <person name="Passos S.R."/>
            <person name="Leite J."/>
            <person name="Baldani J.I."/>
            <person name="Xavier G.R."/>
            <person name="Rumjaneck N.G."/>
            <person name="Simoes-Araujo J.L."/>
        </authorList>
    </citation>
    <scope>NUCLEOTIDE SEQUENCE [LARGE SCALE GENOMIC DNA]</scope>
    <source>
        <strain evidence="1 2">BR3299</strain>
    </source>
</reference>
<proteinExistence type="predicted"/>
<name>A0A0H1R7P2_9HYPH</name>
<dbReference type="STRING" id="1225564.AA309_21555"/>
<sequence>MVVASDRVSSAHASSLCLVKHMRERSALNGLSTMEAKRHAAALATERASRDLAVAEQQRARLEAELYQHLMSLDLLSVAELDRCHLFIERLTAEITLRRRILDDARVAQGLAETAVSEMRAHWAECSAATHKWEQIEADVRRAADSYSEIAAEMEADDEILLRYGRGLRGEVAGDSI</sequence>
<organism evidence="1 2">
    <name type="scientific">Microvirga vignae</name>
    <dbReference type="NCBI Taxonomy" id="1225564"/>
    <lineage>
        <taxon>Bacteria</taxon>
        <taxon>Pseudomonadati</taxon>
        <taxon>Pseudomonadota</taxon>
        <taxon>Alphaproteobacteria</taxon>
        <taxon>Hyphomicrobiales</taxon>
        <taxon>Methylobacteriaceae</taxon>
        <taxon>Microvirga</taxon>
    </lineage>
</organism>
<evidence type="ECO:0000313" key="1">
    <source>
        <dbReference type="EMBL" id="KLK91188.1"/>
    </source>
</evidence>
<dbReference type="RefSeq" id="WP_047191090.1">
    <property type="nucleotide sequence ID" value="NZ_LCYG01000058.1"/>
</dbReference>